<accession>A0A6V7UDN0</accession>
<name>A0A6V7UDN0_MELEN</name>
<reference evidence="2 3" key="1">
    <citation type="submission" date="2020-08" db="EMBL/GenBank/DDBJ databases">
        <authorList>
            <person name="Koutsovoulos G."/>
            <person name="Danchin GJ E."/>
        </authorList>
    </citation>
    <scope>NUCLEOTIDE SEQUENCE [LARGE SCALE GENOMIC DNA]</scope>
</reference>
<protein>
    <submittedName>
        <fullName evidence="2">Uncharacterized protein</fullName>
    </submittedName>
</protein>
<feature type="compositionally biased region" description="Basic residues" evidence="1">
    <location>
        <begin position="1"/>
        <end position="15"/>
    </location>
</feature>
<evidence type="ECO:0000313" key="2">
    <source>
        <dbReference type="EMBL" id="CAD2154646.1"/>
    </source>
</evidence>
<dbReference type="AlphaFoldDB" id="A0A6V7UDN0"/>
<dbReference type="Proteomes" id="UP000580250">
    <property type="component" value="Unassembled WGS sequence"/>
</dbReference>
<feature type="region of interest" description="Disordered" evidence="1">
    <location>
        <begin position="1"/>
        <end position="23"/>
    </location>
</feature>
<proteinExistence type="predicted"/>
<organism evidence="2 3">
    <name type="scientific">Meloidogyne enterolobii</name>
    <name type="common">Root-knot nematode worm</name>
    <name type="synonym">Meloidogyne mayaguensis</name>
    <dbReference type="NCBI Taxonomy" id="390850"/>
    <lineage>
        <taxon>Eukaryota</taxon>
        <taxon>Metazoa</taxon>
        <taxon>Ecdysozoa</taxon>
        <taxon>Nematoda</taxon>
        <taxon>Chromadorea</taxon>
        <taxon>Rhabditida</taxon>
        <taxon>Tylenchina</taxon>
        <taxon>Tylenchomorpha</taxon>
        <taxon>Tylenchoidea</taxon>
        <taxon>Meloidogynidae</taxon>
        <taxon>Meloidogyninae</taxon>
        <taxon>Meloidogyne</taxon>
    </lineage>
</organism>
<dbReference type="EMBL" id="CAJEWN010000056">
    <property type="protein sequence ID" value="CAD2154646.1"/>
    <property type="molecule type" value="Genomic_DNA"/>
</dbReference>
<comment type="caution">
    <text evidence="2">The sequence shown here is derived from an EMBL/GenBank/DDBJ whole genome shotgun (WGS) entry which is preliminary data.</text>
</comment>
<sequence>MTLRSKHGRGRRVSLRKTATGDSKNAVCASGRQIKCRVYSHFKNEINDTTSPPKTFS</sequence>
<evidence type="ECO:0000256" key="1">
    <source>
        <dbReference type="SAM" id="MobiDB-lite"/>
    </source>
</evidence>
<gene>
    <name evidence="2" type="ORF">MENT_LOCUS11577</name>
</gene>
<evidence type="ECO:0000313" key="3">
    <source>
        <dbReference type="Proteomes" id="UP000580250"/>
    </source>
</evidence>